<reference evidence="1" key="1">
    <citation type="journal article" date="2020" name="Microbiol. Resour. Announc.">
        <title>Complete Genome Sequence of Novel Psychrotolerant Legionella Strain TUM19329, Isolated from Antarctic Lake Sediment.</title>
        <authorList>
            <person name="Shimada S."/>
            <person name="Nakai R."/>
            <person name="Aoki K."/>
            <person name="Shimoeda N."/>
            <person name="Ohno G."/>
            <person name="Miyazaki Y."/>
            <person name="Kudoh S."/>
            <person name="Imura S."/>
            <person name="Watanabe K."/>
            <person name="Ishii Y."/>
            <person name="Tateda K."/>
        </authorList>
    </citation>
    <scope>NUCLEOTIDE SEQUENCE [LARGE SCALE GENOMIC DNA]</scope>
    <source>
        <strain evidence="1">TUM19329</strain>
    </source>
</reference>
<evidence type="ECO:0000313" key="1">
    <source>
        <dbReference type="EMBL" id="BCA94891.1"/>
    </source>
</evidence>
<proteinExistence type="predicted"/>
<dbReference type="AlphaFoldDB" id="A0A6F8T346"/>
<dbReference type="Proteomes" id="UP000502894">
    <property type="component" value="Chromosome"/>
</dbReference>
<name>A0A6F8T346_9GAMM</name>
<keyword evidence="2" id="KW-1185">Reference proteome</keyword>
<dbReference type="EMBL" id="AP022839">
    <property type="protein sequence ID" value="BCA94891.1"/>
    <property type="molecule type" value="Genomic_DNA"/>
</dbReference>
<accession>A0A6F8T346</accession>
<protein>
    <submittedName>
        <fullName evidence="1">Uncharacterized protein</fullName>
    </submittedName>
</protein>
<evidence type="ECO:0000313" key="2">
    <source>
        <dbReference type="Proteomes" id="UP000502894"/>
    </source>
</evidence>
<sequence length="52" mass="6274">MGLLWRLRIYKVIIEKSAKRDLQKVPKYIAIKLYEWIEAVSHDGLLEVRRFS</sequence>
<gene>
    <name evidence="1" type="ORF">TUM19329_12520</name>
</gene>
<dbReference type="KEGG" id="lant:TUM19329_12520"/>
<organism evidence="1 2">
    <name type="scientific">Legionella antarctica</name>
    <dbReference type="NCBI Taxonomy" id="2708020"/>
    <lineage>
        <taxon>Bacteria</taxon>
        <taxon>Pseudomonadati</taxon>
        <taxon>Pseudomonadota</taxon>
        <taxon>Gammaproteobacteria</taxon>
        <taxon>Legionellales</taxon>
        <taxon>Legionellaceae</taxon>
        <taxon>Legionella</taxon>
    </lineage>
</organism>